<comment type="caution">
    <text evidence="2">The sequence shown here is derived from an EMBL/GenBank/DDBJ whole genome shotgun (WGS) entry which is preliminary data.</text>
</comment>
<dbReference type="GO" id="GO:0051213">
    <property type="term" value="F:dioxygenase activity"/>
    <property type="evidence" value="ECO:0007669"/>
    <property type="project" value="UniProtKB-KW"/>
</dbReference>
<dbReference type="Proteomes" id="UP001198701">
    <property type="component" value="Unassembled WGS sequence"/>
</dbReference>
<evidence type="ECO:0000259" key="1">
    <source>
        <dbReference type="PROSITE" id="PS51471"/>
    </source>
</evidence>
<dbReference type="SUPFAM" id="SSF51197">
    <property type="entry name" value="Clavaminate synthase-like"/>
    <property type="match status" value="1"/>
</dbReference>
<dbReference type="InterPro" id="IPR005123">
    <property type="entry name" value="Oxoglu/Fe-dep_dioxygenase_dom"/>
</dbReference>
<dbReference type="InterPro" id="IPR032854">
    <property type="entry name" value="ALKBH3"/>
</dbReference>
<keyword evidence="2" id="KW-0223">Dioxygenase</keyword>
<dbReference type="InterPro" id="IPR027450">
    <property type="entry name" value="AlkB-like"/>
</dbReference>
<feature type="domain" description="Fe2OG dioxygenase" evidence="1">
    <location>
        <begin position="101"/>
        <end position="198"/>
    </location>
</feature>
<dbReference type="InterPro" id="IPR037151">
    <property type="entry name" value="AlkB-like_sf"/>
</dbReference>
<gene>
    <name evidence="2" type="ORF">LMJ30_04565</name>
</gene>
<proteinExistence type="predicted"/>
<organism evidence="2 3">
    <name type="scientific">Massilia agrisoli</name>
    <dbReference type="NCBI Taxonomy" id="2892444"/>
    <lineage>
        <taxon>Bacteria</taxon>
        <taxon>Pseudomonadati</taxon>
        <taxon>Pseudomonadota</taxon>
        <taxon>Betaproteobacteria</taxon>
        <taxon>Burkholderiales</taxon>
        <taxon>Oxalobacteraceae</taxon>
        <taxon>Telluria group</taxon>
        <taxon>Massilia</taxon>
    </lineage>
</organism>
<keyword evidence="2" id="KW-0560">Oxidoreductase</keyword>
<dbReference type="PROSITE" id="PS51471">
    <property type="entry name" value="FE2OG_OXY"/>
    <property type="match status" value="1"/>
</dbReference>
<evidence type="ECO:0000313" key="2">
    <source>
        <dbReference type="EMBL" id="MCC6070233.1"/>
    </source>
</evidence>
<keyword evidence="3" id="KW-1185">Reference proteome</keyword>
<dbReference type="Gene3D" id="2.60.120.590">
    <property type="entry name" value="Alpha-ketoglutarate-dependent dioxygenase AlkB-like"/>
    <property type="match status" value="1"/>
</dbReference>
<name>A0ABS8IQW6_9BURK</name>
<dbReference type="EMBL" id="JAJHPV010000009">
    <property type="protein sequence ID" value="MCC6070233.1"/>
    <property type="molecule type" value="Genomic_DNA"/>
</dbReference>
<evidence type="ECO:0000313" key="3">
    <source>
        <dbReference type="Proteomes" id="UP001198701"/>
    </source>
</evidence>
<accession>A0ABS8IQW6</accession>
<dbReference type="PANTHER" id="PTHR31212">
    <property type="entry name" value="ALPHA-KETOGLUTARATE-DEPENDENT DIOXYGENASE ALKB HOMOLOG 3"/>
    <property type="match status" value="1"/>
</dbReference>
<reference evidence="2 3" key="1">
    <citation type="submission" date="2021-11" db="EMBL/GenBank/DDBJ databases">
        <authorList>
            <person name="Huq M.A."/>
        </authorList>
    </citation>
    <scope>NUCLEOTIDE SEQUENCE [LARGE SCALE GENOMIC DNA]</scope>
    <source>
        <strain evidence="2 3">MAHUQ-52</strain>
    </source>
</reference>
<dbReference type="PANTHER" id="PTHR31212:SF4">
    <property type="entry name" value="ALPHA-KETOGLUTARATE-DEPENDENT DIOXYGENASE ALKB HOMOLOG 3"/>
    <property type="match status" value="1"/>
</dbReference>
<dbReference type="RefSeq" id="WP_229431165.1">
    <property type="nucleotide sequence ID" value="NZ_JAJHPV010000009.1"/>
</dbReference>
<sequence>MDLFPSSNTLIPIPIPDGELLWLAQLPLGLANEEVLARLVAQTSWRAESITLWGKQHLQPRLTAWYGDARYSYSGLDLEPLPFTPLLLEIKRAVETVTGEAFNSVLLNYYRDGRDSMGMHSDDEAELGPEPAIASLSLGATRTFILRHRQSKQTVKLDLTSGSVLLMRGKTQHFWLHGINKSARQTGPRVNLTFRKICASADKLQQKTK</sequence>
<dbReference type="Pfam" id="PF13532">
    <property type="entry name" value="2OG-FeII_Oxy_2"/>
    <property type="match status" value="1"/>
</dbReference>
<protein>
    <submittedName>
        <fullName evidence="2">Alpha-ketoglutarate-dependent dioxygenase AlkB</fullName>
    </submittedName>
</protein>